<comment type="similarity">
    <text evidence="1">Belongs to the bacterial solute-binding protein ModA family.</text>
</comment>
<dbReference type="SUPFAM" id="SSF53850">
    <property type="entry name" value="Periplasmic binding protein-like II"/>
    <property type="match status" value="1"/>
</dbReference>
<accession>A0A5C6W424</accession>
<keyword evidence="3 5" id="KW-0479">Metal-binding</keyword>
<evidence type="ECO:0000313" key="8">
    <source>
        <dbReference type="Proteomes" id="UP000321363"/>
    </source>
</evidence>
<evidence type="ECO:0000256" key="1">
    <source>
        <dbReference type="ARBA" id="ARBA00009175"/>
    </source>
</evidence>
<dbReference type="AlphaFoldDB" id="A0A5C6W424"/>
<evidence type="ECO:0000256" key="6">
    <source>
        <dbReference type="SAM" id="SignalP"/>
    </source>
</evidence>
<sequence>MKVFTLLILLSILSGCTASQNETTKTELTVSAAVSLKEAMEEVVLLFEETNNIDIQLNLASSGTLSKQIEQGAPVDVFLSANNEEFDKLVKNKKVRENSVVHLLKNKLVVISSSSSEIDSLAESMKSETFAIGLPETVPAGLYAKEALINLGKWESIEGNIIYAKDVRQVLSYVETGNVQAGIVYKTDAFITDKVNEIFTFDDFLHSPIIYPVGVTESTKEINAALEFSDFLQTEEALGVFKKHGFDMMNEE</sequence>
<gene>
    <name evidence="7" type="primary">modA</name>
    <name evidence="7" type="ORF">FS935_07255</name>
</gene>
<dbReference type="NCBIfam" id="TIGR01256">
    <property type="entry name" value="modA"/>
    <property type="match status" value="1"/>
</dbReference>
<evidence type="ECO:0000256" key="5">
    <source>
        <dbReference type="PIRSR" id="PIRSR004846-1"/>
    </source>
</evidence>
<feature type="binding site" evidence="5">
    <location>
        <position position="62"/>
    </location>
    <ligand>
        <name>molybdate</name>
        <dbReference type="ChEBI" id="CHEBI:36264"/>
    </ligand>
</feature>
<dbReference type="Gene3D" id="3.40.190.10">
    <property type="entry name" value="Periplasmic binding protein-like II"/>
    <property type="match status" value="2"/>
</dbReference>
<name>A0A5C6W424_9BACI</name>
<keyword evidence="8" id="KW-1185">Reference proteome</keyword>
<dbReference type="InterPro" id="IPR005950">
    <property type="entry name" value="ModA"/>
</dbReference>
<feature type="binding site" evidence="5">
    <location>
        <position position="167"/>
    </location>
    <ligand>
        <name>molybdate</name>
        <dbReference type="ChEBI" id="CHEBI:36264"/>
    </ligand>
</feature>
<dbReference type="RefSeq" id="WP_158638554.1">
    <property type="nucleotide sequence ID" value="NZ_VOQF01000003.1"/>
</dbReference>
<protein>
    <submittedName>
        <fullName evidence="7">Molybdate ABC transporter substrate-binding protein</fullName>
    </submittedName>
</protein>
<dbReference type="Pfam" id="PF13531">
    <property type="entry name" value="SBP_bac_11"/>
    <property type="match status" value="1"/>
</dbReference>
<feature type="binding site" evidence="5">
    <location>
        <position position="140"/>
    </location>
    <ligand>
        <name>molybdate</name>
        <dbReference type="ChEBI" id="CHEBI:36264"/>
    </ligand>
</feature>
<dbReference type="InterPro" id="IPR050682">
    <property type="entry name" value="ModA/WtpA"/>
</dbReference>
<dbReference type="PROSITE" id="PS51257">
    <property type="entry name" value="PROKAR_LIPOPROTEIN"/>
    <property type="match status" value="1"/>
</dbReference>
<feature type="binding site" evidence="5">
    <location>
        <position position="185"/>
    </location>
    <ligand>
        <name>molybdate</name>
        <dbReference type="ChEBI" id="CHEBI:36264"/>
    </ligand>
</feature>
<evidence type="ECO:0000313" key="7">
    <source>
        <dbReference type="EMBL" id="TXC92171.1"/>
    </source>
</evidence>
<reference evidence="7 8" key="1">
    <citation type="journal article" date="2005" name="Int. J. Syst. Evol. Microbiol.">
        <title>Bacillus litoralis sp. nov., isolated from a tidal flat of the Yellow Sea in Korea.</title>
        <authorList>
            <person name="Yoon J.H."/>
            <person name="Oh T.K."/>
        </authorList>
    </citation>
    <scope>NUCLEOTIDE SEQUENCE [LARGE SCALE GENOMIC DNA]</scope>
    <source>
        <strain evidence="7 8">SW-211</strain>
    </source>
</reference>
<dbReference type="PANTHER" id="PTHR30632">
    <property type="entry name" value="MOLYBDATE-BINDING PERIPLASMIC PROTEIN"/>
    <property type="match status" value="1"/>
</dbReference>
<dbReference type="OrthoDB" id="9785015at2"/>
<feature type="binding site" evidence="5">
    <location>
        <position position="35"/>
    </location>
    <ligand>
        <name>molybdate</name>
        <dbReference type="ChEBI" id="CHEBI:36264"/>
    </ligand>
</feature>
<evidence type="ECO:0000256" key="4">
    <source>
        <dbReference type="ARBA" id="ARBA00022729"/>
    </source>
</evidence>
<proteinExistence type="inferred from homology"/>
<dbReference type="FunFam" id="3.40.190.10:FF:000035">
    <property type="entry name" value="Molybdate ABC transporter substrate-binding protein"/>
    <property type="match status" value="1"/>
</dbReference>
<dbReference type="PANTHER" id="PTHR30632:SF0">
    <property type="entry name" value="SULFATE-BINDING PROTEIN"/>
    <property type="match status" value="1"/>
</dbReference>
<dbReference type="PIRSF" id="PIRSF004846">
    <property type="entry name" value="ModA"/>
    <property type="match status" value="1"/>
</dbReference>
<evidence type="ECO:0000256" key="3">
    <source>
        <dbReference type="ARBA" id="ARBA00022723"/>
    </source>
</evidence>
<dbReference type="GO" id="GO:0030973">
    <property type="term" value="F:molybdate ion binding"/>
    <property type="evidence" value="ECO:0007669"/>
    <property type="project" value="TreeGrafter"/>
</dbReference>
<keyword evidence="4 6" id="KW-0732">Signal</keyword>
<dbReference type="GO" id="GO:0015689">
    <property type="term" value="P:molybdate ion transport"/>
    <property type="evidence" value="ECO:0007669"/>
    <property type="project" value="InterPro"/>
</dbReference>
<feature type="chain" id="PRO_5039135510" evidence="6">
    <location>
        <begin position="21"/>
        <end position="252"/>
    </location>
</feature>
<dbReference type="Proteomes" id="UP000321363">
    <property type="component" value="Unassembled WGS sequence"/>
</dbReference>
<evidence type="ECO:0000256" key="2">
    <source>
        <dbReference type="ARBA" id="ARBA00022505"/>
    </source>
</evidence>
<dbReference type="EMBL" id="VOQF01000003">
    <property type="protein sequence ID" value="TXC92171.1"/>
    <property type="molecule type" value="Genomic_DNA"/>
</dbReference>
<keyword evidence="2 5" id="KW-0500">Molybdenum</keyword>
<comment type="caution">
    <text evidence="7">The sequence shown here is derived from an EMBL/GenBank/DDBJ whole genome shotgun (WGS) entry which is preliminary data.</text>
</comment>
<dbReference type="GO" id="GO:0046872">
    <property type="term" value="F:metal ion binding"/>
    <property type="evidence" value="ECO:0007669"/>
    <property type="project" value="UniProtKB-KW"/>
</dbReference>
<dbReference type="GO" id="GO:1901359">
    <property type="term" value="F:tungstate binding"/>
    <property type="evidence" value="ECO:0007669"/>
    <property type="project" value="UniProtKB-ARBA"/>
</dbReference>
<feature type="signal peptide" evidence="6">
    <location>
        <begin position="1"/>
        <end position="20"/>
    </location>
</feature>
<organism evidence="7 8">
    <name type="scientific">Metabacillus litoralis</name>
    <dbReference type="NCBI Taxonomy" id="152268"/>
    <lineage>
        <taxon>Bacteria</taxon>
        <taxon>Bacillati</taxon>
        <taxon>Bacillota</taxon>
        <taxon>Bacilli</taxon>
        <taxon>Bacillales</taxon>
        <taxon>Bacillaceae</taxon>
        <taxon>Metabacillus</taxon>
    </lineage>
</organism>